<evidence type="ECO:0000256" key="1">
    <source>
        <dbReference type="ARBA" id="ARBA00022475"/>
    </source>
</evidence>
<feature type="domain" description="Glycosyltransferase family 28 N-terminal" evidence="11">
    <location>
        <begin position="3"/>
        <end position="142"/>
    </location>
</feature>
<dbReference type="GO" id="GO:0005975">
    <property type="term" value="P:carbohydrate metabolic process"/>
    <property type="evidence" value="ECO:0007669"/>
    <property type="project" value="InterPro"/>
</dbReference>
<sequence>MRVLFAGGGTGGHVYPALAIAKYLLKQDNNTEILFIGTKVGMESKIIPKEGFAFETITVQGLERKISLGMFKTGFKAIEGLGKSISILRKYNPQLVIGTGGYVCGPVVLAARILGIPTIIHEQNALPGMTNKLLGKIVDQIMITFPDSDKYFKKNKVKLTGLPVREQILDIKKEEGIKFLNLDSTKKTILITGGSRGAKNINNAMACAYKDLLKKNNLQFIHITGESGYKDVLNNLIQQGINLEEQGNIILKPYLYEMEYAISCADLCISRAGATFLAEMTAKGIPSILIPYPFASENHQEYNAKSLVNRNAAMMILDKDLSGEKLLNNILSIIDNDSLLSQMTSSAKKAGNVDSLENIMQVIVELTDYQ</sequence>
<keyword evidence="5 10" id="KW-0133">Cell shape</keyword>
<keyword evidence="8 10" id="KW-0131">Cell cycle</keyword>
<comment type="function">
    <text evidence="10">Cell wall formation. Catalyzes the transfer of a GlcNAc subunit on undecaprenyl-pyrophosphoryl-MurNAc-pentapeptide (lipid intermediate I) to form undecaprenyl-pyrophosphoryl-MurNAc-(pentapeptide)GlcNAc (lipid intermediate II).</text>
</comment>
<evidence type="ECO:0000256" key="6">
    <source>
        <dbReference type="ARBA" id="ARBA00022984"/>
    </source>
</evidence>
<dbReference type="InterPro" id="IPR007235">
    <property type="entry name" value="Glyco_trans_28_C"/>
</dbReference>
<name>A0A1W1VSU7_DESTI</name>
<evidence type="ECO:0000259" key="12">
    <source>
        <dbReference type="Pfam" id="PF04101"/>
    </source>
</evidence>
<keyword evidence="4 10" id="KW-0808">Transferase</keyword>
<dbReference type="EC" id="2.4.1.227" evidence="10"/>
<dbReference type="GO" id="GO:0008360">
    <property type="term" value="P:regulation of cell shape"/>
    <property type="evidence" value="ECO:0007669"/>
    <property type="project" value="UniProtKB-KW"/>
</dbReference>
<reference evidence="13 14" key="1">
    <citation type="submission" date="2017-04" db="EMBL/GenBank/DDBJ databases">
        <authorList>
            <person name="Afonso C.L."/>
            <person name="Miller P.J."/>
            <person name="Scott M.A."/>
            <person name="Spackman E."/>
            <person name="Goraichik I."/>
            <person name="Dimitrov K.M."/>
            <person name="Suarez D.L."/>
            <person name="Swayne D.E."/>
        </authorList>
    </citation>
    <scope>NUCLEOTIDE SEQUENCE [LARGE SCALE GENOMIC DNA]</scope>
    <source>
        <strain evidence="13 14">DSM 11270</strain>
    </source>
</reference>
<keyword evidence="7 10" id="KW-0472">Membrane</keyword>
<dbReference type="PANTHER" id="PTHR21015">
    <property type="entry name" value="UDP-N-ACETYLGLUCOSAMINE--N-ACETYLMURAMYL-(PENTAPEPTIDE) PYROPHOSPHORYL-UNDECAPRENOL N-ACETYLGLUCOSAMINE TRANSFERASE 1"/>
    <property type="match status" value="1"/>
</dbReference>
<dbReference type="SUPFAM" id="SSF53756">
    <property type="entry name" value="UDP-Glycosyltransferase/glycogen phosphorylase"/>
    <property type="match status" value="1"/>
</dbReference>
<accession>A0A1W1VSU7</accession>
<keyword evidence="6 10" id="KW-0573">Peptidoglycan synthesis</keyword>
<evidence type="ECO:0000256" key="2">
    <source>
        <dbReference type="ARBA" id="ARBA00022618"/>
    </source>
</evidence>
<dbReference type="GO" id="GO:0051991">
    <property type="term" value="F:UDP-N-acetyl-D-glucosamine:N-acetylmuramoyl-L-alanyl-D-glutamyl-meso-2,6-diaminopimelyl-D-alanyl-D-alanine-diphosphoundecaprenol 4-beta-N-acetylglucosaminlytransferase activity"/>
    <property type="evidence" value="ECO:0007669"/>
    <property type="project" value="RHEA"/>
</dbReference>
<evidence type="ECO:0000256" key="7">
    <source>
        <dbReference type="ARBA" id="ARBA00023136"/>
    </source>
</evidence>
<evidence type="ECO:0000256" key="10">
    <source>
        <dbReference type="HAMAP-Rule" id="MF_00033"/>
    </source>
</evidence>
<evidence type="ECO:0000259" key="11">
    <source>
        <dbReference type="Pfam" id="PF03033"/>
    </source>
</evidence>
<dbReference type="InterPro" id="IPR004276">
    <property type="entry name" value="GlycoTrans_28_N"/>
</dbReference>
<dbReference type="GO" id="GO:0009252">
    <property type="term" value="P:peptidoglycan biosynthetic process"/>
    <property type="evidence" value="ECO:0007669"/>
    <property type="project" value="UniProtKB-UniRule"/>
</dbReference>
<dbReference type="EMBL" id="FWWT01000023">
    <property type="protein sequence ID" value="SMB96428.1"/>
    <property type="molecule type" value="Genomic_DNA"/>
</dbReference>
<protein>
    <recommendedName>
        <fullName evidence="10">UDP-N-acetylglucosamine--N-acetylmuramyl-(pentapeptide) pyrophosphoryl-undecaprenol N-acetylglucosamine transferase</fullName>
        <ecNumber evidence="10">2.4.1.227</ecNumber>
    </recommendedName>
    <alternativeName>
        <fullName evidence="10">Undecaprenyl-PP-MurNAc-pentapeptide-UDPGlcNAc GlcNAc transferase</fullName>
    </alternativeName>
</protein>
<dbReference type="RefSeq" id="WP_084054380.1">
    <property type="nucleotide sequence ID" value="NZ_FWWT01000023.1"/>
</dbReference>
<dbReference type="PANTHER" id="PTHR21015:SF22">
    <property type="entry name" value="GLYCOSYLTRANSFERASE"/>
    <property type="match status" value="1"/>
</dbReference>
<evidence type="ECO:0000256" key="5">
    <source>
        <dbReference type="ARBA" id="ARBA00022960"/>
    </source>
</evidence>
<keyword evidence="3 10" id="KW-0328">Glycosyltransferase</keyword>
<dbReference type="Gene3D" id="3.40.50.2000">
    <property type="entry name" value="Glycogen Phosphorylase B"/>
    <property type="match status" value="2"/>
</dbReference>
<dbReference type="STRING" id="656914.SAMN00017405_1531"/>
<dbReference type="UniPathway" id="UPA00219"/>
<evidence type="ECO:0000256" key="4">
    <source>
        <dbReference type="ARBA" id="ARBA00022679"/>
    </source>
</evidence>
<feature type="binding site" evidence="10">
    <location>
        <position position="195"/>
    </location>
    <ligand>
        <name>UDP-N-acetyl-alpha-D-glucosamine</name>
        <dbReference type="ChEBI" id="CHEBI:57705"/>
    </ligand>
</feature>
<evidence type="ECO:0000256" key="8">
    <source>
        <dbReference type="ARBA" id="ARBA00023306"/>
    </source>
</evidence>
<dbReference type="NCBIfam" id="TIGR01133">
    <property type="entry name" value="murG"/>
    <property type="match status" value="1"/>
</dbReference>
<comment type="subcellular location">
    <subcellularLocation>
        <location evidence="10">Cell membrane</location>
        <topology evidence="10">Peripheral membrane protein</topology>
        <orientation evidence="10">Cytoplasmic side</orientation>
    </subcellularLocation>
</comment>
<dbReference type="GO" id="GO:0051301">
    <property type="term" value="P:cell division"/>
    <property type="evidence" value="ECO:0007669"/>
    <property type="project" value="UniProtKB-KW"/>
</dbReference>
<evidence type="ECO:0000256" key="9">
    <source>
        <dbReference type="ARBA" id="ARBA00023316"/>
    </source>
</evidence>
<comment type="catalytic activity">
    <reaction evidence="10">
        <text>di-trans,octa-cis-undecaprenyl diphospho-N-acetyl-alpha-D-muramoyl-L-alanyl-D-glutamyl-meso-2,6-diaminopimeloyl-D-alanyl-D-alanine + UDP-N-acetyl-alpha-D-glucosamine = di-trans,octa-cis-undecaprenyl diphospho-[N-acetyl-alpha-D-glucosaminyl-(1-&gt;4)]-N-acetyl-alpha-D-muramoyl-L-alanyl-D-glutamyl-meso-2,6-diaminopimeloyl-D-alanyl-D-alanine + UDP + H(+)</text>
        <dbReference type="Rhea" id="RHEA:31227"/>
        <dbReference type="ChEBI" id="CHEBI:15378"/>
        <dbReference type="ChEBI" id="CHEBI:57705"/>
        <dbReference type="ChEBI" id="CHEBI:58223"/>
        <dbReference type="ChEBI" id="CHEBI:61387"/>
        <dbReference type="ChEBI" id="CHEBI:61388"/>
        <dbReference type="EC" id="2.4.1.227"/>
    </reaction>
</comment>
<comment type="similarity">
    <text evidence="10">Belongs to the glycosyltransferase 28 family. MurG subfamily.</text>
</comment>
<feature type="binding site" evidence="10">
    <location>
        <begin position="10"/>
        <end position="12"/>
    </location>
    <ligand>
        <name>UDP-N-acetyl-alpha-D-glucosamine</name>
        <dbReference type="ChEBI" id="CHEBI:57705"/>
    </ligand>
</feature>
<comment type="pathway">
    <text evidence="10">Cell wall biogenesis; peptidoglycan biosynthesis.</text>
</comment>
<dbReference type="InterPro" id="IPR006009">
    <property type="entry name" value="GlcNAc_MurG"/>
</dbReference>
<feature type="domain" description="Glycosyl transferase family 28 C-terminal" evidence="12">
    <location>
        <begin position="188"/>
        <end position="354"/>
    </location>
</feature>
<organism evidence="13 14">
    <name type="scientific">Desulfonispora thiosulfatigenes DSM 11270</name>
    <dbReference type="NCBI Taxonomy" id="656914"/>
    <lineage>
        <taxon>Bacteria</taxon>
        <taxon>Bacillati</taxon>
        <taxon>Bacillota</taxon>
        <taxon>Clostridia</taxon>
        <taxon>Eubacteriales</taxon>
        <taxon>Peptococcaceae</taxon>
        <taxon>Desulfonispora</taxon>
    </lineage>
</organism>
<dbReference type="HAMAP" id="MF_00033">
    <property type="entry name" value="MurG"/>
    <property type="match status" value="1"/>
</dbReference>
<dbReference type="GO" id="GO:0071555">
    <property type="term" value="P:cell wall organization"/>
    <property type="evidence" value="ECO:0007669"/>
    <property type="project" value="UniProtKB-KW"/>
</dbReference>
<keyword evidence="9 10" id="KW-0961">Cell wall biogenesis/degradation</keyword>
<proteinExistence type="inferred from homology"/>
<gene>
    <name evidence="10" type="primary">murG</name>
    <name evidence="13" type="ORF">SAMN00017405_1531</name>
</gene>
<dbReference type="OrthoDB" id="9808936at2"/>
<feature type="binding site" evidence="10">
    <location>
        <position position="124"/>
    </location>
    <ligand>
        <name>UDP-N-acetyl-alpha-D-glucosamine</name>
        <dbReference type="ChEBI" id="CHEBI:57705"/>
    </ligand>
</feature>
<keyword evidence="1 10" id="KW-1003">Cell membrane</keyword>
<evidence type="ECO:0000313" key="13">
    <source>
        <dbReference type="EMBL" id="SMB96428.1"/>
    </source>
</evidence>
<keyword evidence="2 10" id="KW-0132">Cell division</keyword>
<dbReference type="GO" id="GO:0005886">
    <property type="term" value="C:plasma membrane"/>
    <property type="evidence" value="ECO:0007669"/>
    <property type="project" value="UniProtKB-SubCell"/>
</dbReference>
<dbReference type="Pfam" id="PF04101">
    <property type="entry name" value="Glyco_tran_28_C"/>
    <property type="match status" value="1"/>
</dbReference>
<dbReference type="AlphaFoldDB" id="A0A1W1VSU7"/>
<keyword evidence="14" id="KW-1185">Reference proteome</keyword>
<dbReference type="GO" id="GO:0050511">
    <property type="term" value="F:undecaprenyldiphospho-muramoylpentapeptide beta-N-acetylglucosaminyltransferase activity"/>
    <property type="evidence" value="ECO:0007669"/>
    <property type="project" value="UniProtKB-UniRule"/>
</dbReference>
<dbReference type="Proteomes" id="UP000192731">
    <property type="component" value="Unassembled WGS sequence"/>
</dbReference>
<comment type="caution">
    <text evidence="10">Lacks conserved residue(s) required for the propagation of feature annotation.</text>
</comment>
<dbReference type="CDD" id="cd03785">
    <property type="entry name" value="GT28_MurG"/>
    <property type="match status" value="1"/>
</dbReference>
<evidence type="ECO:0000313" key="14">
    <source>
        <dbReference type="Proteomes" id="UP000192731"/>
    </source>
</evidence>
<dbReference type="Pfam" id="PF03033">
    <property type="entry name" value="Glyco_transf_28"/>
    <property type="match status" value="1"/>
</dbReference>
<feature type="binding site" evidence="10">
    <location>
        <position position="300"/>
    </location>
    <ligand>
        <name>UDP-N-acetyl-alpha-D-glucosamine</name>
        <dbReference type="ChEBI" id="CHEBI:57705"/>
    </ligand>
</feature>
<evidence type="ECO:0000256" key="3">
    <source>
        <dbReference type="ARBA" id="ARBA00022676"/>
    </source>
</evidence>
<feature type="binding site" evidence="10">
    <location>
        <position position="165"/>
    </location>
    <ligand>
        <name>UDP-N-acetyl-alpha-D-glucosamine</name>
        <dbReference type="ChEBI" id="CHEBI:57705"/>
    </ligand>
</feature>